<dbReference type="RefSeq" id="WP_071971558.1">
    <property type="nucleotide sequence ID" value="NZ_CP018076.1"/>
</dbReference>
<dbReference type="EMBL" id="CP018076">
    <property type="protein sequence ID" value="APE43223.1"/>
    <property type="molecule type" value="Genomic_DNA"/>
</dbReference>
<evidence type="ECO:0000313" key="8">
    <source>
        <dbReference type="EMBL" id="APE43223.1"/>
    </source>
</evidence>
<organism evidence="8 9">
    <name type="scientific">Sulfitobacter alexandrii</name>
    <dbReference type="NCBI Taxonomy" id="1917485"/>
    <lineage>
        <taxon>Bacteria</taxon>
        <taxon>Pseudomonadati</taxon>
        <taxon>Pseudomonadota</taxon>
        <taxon>Alphaproteobacteria</taxon>
        <taxon>Rhodobacterales</taxon>
        <taxon>Roseobacteraceae</taxon>
        <taxon>Sulfitobacter</taxon>
    </lineage>
</organism>
<dbReference type="InterPro" id="IPR036271">
    <property type="entry name" value="Tet_transcr_reg_TetR-rel_C_sf"/>
</dbReference>
<gene>
    <name evidence="8" type="ORF">BOO69_07195</name>
</gene>
<keyword evidence="1" id="KW-0678">Repressor</keyword>
<sequence>MKKTTTPPEERRLTDETINSSTKPRKERKDNADRRRRQLLDATRRSIIEHGLAKTTLATVAAEAGLSQGVAVFYFKSKNGLLVETLRAHYQFYADTWRAALDTAGPDPRDRLMALIAADFSPEVCSPESLSLWFAFWGEQTFVPQYAAICREFDTDRSGAIREICGALMQDAEEQKVKQVAQWIDTLTDGFWQNLHLQPNRMTPAQCLESTRAMIDALI</sequence>
<dbReference type="InterPro" id="IPR009057">
    <property type="entry name" value="Homeodomain-like_sf"/>
</dbReference>
<keyword evidence="9" id="KW-1185">Reference proteome</keyword>
<evidence type="ECO:0000256" key="6">
    <source>
        <dbReference type="SAM" id="MobiDB-lite"/>
    </source>
</evidence>
<evidence type="ECO:0000256" key="4">
    <source>
        <dbReference type="ARBA" id="ARBA00023163"/>
    </source>
</evidence>
<feature type="DNA-binding region" description="H-T-H motif" evidence="5">
    <location>
        <begin position="56"/>
        <end position="75"/>
    </location>
</feature>
<dbReference type="OrthoDB" id="7336460at2"/>
<dbReference type="InterPro" id="IPR001647">
    <property type="entry name" value="HTH_TetR"/>
</dbReference>
<feature type="domain" description="HTH tetR-type" evidence="7">
    <location>
        <begin position="33"/>
        <end position="93"/>
    </location>
</feature>
<dbReference type="SUPFAM" id="SSF46689">
    <property type="entry name" value="Homeodomain-like"/>
    <property type="match status" value="1"/>
</dbReference>
<keyword evidence="4" id="KW-0804">Transcription</keyword>
<dbReference type="Pfam" id="PF00440">
    <property type="entry name" value="TetR_N"/>
    <property type="match status" value="1"/>
</dbReference>
<dbReference type="Pfam" id="PF13977">
    <property type="entry name" value="TetR_C_6"/>
    <property type="match status" value="1"/>
</dbReference>
<dbReference type="AlphaFoldDB" id="A0A1J0WFY6"/>
<feature type="compositionally biased region" description="Basic and acidic residues" evidence="6">
    <location>
        <begin position="27"/>
        <end position="36"/>
    </location>
</feature>
<dbReference type="Gene3D" id="1.10.357.10">
    <property type="entry name" value="Tetracycline Repressor, domain 2"/>
    <property type="match status" value="1"/>
</dbReference>
<dbReference type="STRING" id="1917485.BOO69_07195"/>
<keyword evidence="2" id="KW-0805">Transcription regulation</keyword>
<evidence type="ECO:0000256" key="2">
    <source>
        <dbReference type="ARBA" id="ARBA00023015"/>
    </source>
</evidence>
<dbReference type="Proteomes" id="UP000181897">
    <property type="component" value="Chromosome"/>
</dbReference>
<evidence type="ECO:0000256" key="5">
    <source>
        <dbReference type="PROSITE-ProRule" id="PRU00335"/>
    </source>
</evidence>
<evidence type="ECO:0000259" key="7">
    <source>
        <dbReference type="PROSITE" id="PS50977"/>
    </source>
</evidence>
<dbReference type="PROSITE" id="PS50977">
    <property type="entry name" value="HTH_TETR_2"/>
    <property type="match status" value="1"/>
</dbReference>
<dbReference type="PRINTS" id="PR00455">
    <property type="entry name" value="HTHTETR"/>
</dbReference>
<proteinExistence type="predicted"/>
<dbReference type="GO" id="GO:0003700">
    <property type="term" value="F:DNA-binding transcription factor activity"/>
    <property type="evidence" value="ECO:0007669"/>
    <property type="project" value="TreeGrafter"/>
</dbReference>
<reference evidence="8 9" key="1">
    <citation type="submission" date="2016-11" db="EMBL/GenBank/DDBJ databases">
        <title>Complete genome sequence of Sulfitobacter sp. AM1-D1, a toxic bacteria associated with marine dinoflagellate Alexandrium minutum in East China Sea.</title>
        <authorList>
            <person name="Yang Q."/>
            <person name="Zhang X."/>
            <person name="Tian X."/>
        </authorList>
    </citation>
    <scope>NUCLEOTIDE SEQUENCE [LARGE SCALE GENOMIC DNA]</scope>
    <source>
        <strain evidence="8 9">AM1-D1</strain>
    </source>
</reference>
<keyword evidence="3 5" id="KW-0238">DNA-binding</keyword>
<dbReference type="PANTHER" id="PTHR30055:SF234">
    <property type="entry name" value="HTH-TYPE TRANSCRIPTIONAL REGULATOR BETI"/>
    <property type="match status" value="1"/>
</dbReference>
<dbReference type="GO" id="GO:0000976">
    <property type="term" value="F:transcription cis-regulatory region binding"/>
    <property type="evidence" value="ECO:0007669"/>
    <property type="project" value="TreeGrafter"/>
</dbReference>
<evidence type="ECO:0000256" key="1">
    <source>
        <dbReference type="ARBA" id="ARBA00022491"/>
    </source>
</evidence>
<feature type="region of interest" description="Disordered" evidence="6">
    <location>
        <begin position="1"/>
        <end position="36"/>
    </location>
</feature>
<dbReference type="InterPro" id="IPR039538">
    <property type="entry name" value="BetI_C"/>
</dbReference>
<dbReference type="KEGG" id="suam:BOO69_07195"/>
<dbReference type="PANTHER" id="PTHR30055">
    <property type="entry name" value="HTH-TYPE TRANSCRIPTIONAL REGULATOR RUTR"/>
    <property type="match status" value="1"/>
</dbReference>
<evidence type="ECO:0000256" key="3">
    <source>
        <dbReference type="ARBA" id="ARBA00023125"/>
    </source>
</evidence>
<name>A0A1J0WFY6_9RHOB</name>
<evidence type="ECO:0000313" key="9">
    <source>
        <dbReference type="Proteomes" id="UP000181897"/>
    </source>
</evidence>
<dbReference type="InterPro" id="IPR050109">
    <property type="entry name" value="HTH-type_TetR-like_transc_reg"/>
</dbReference>
<dbReference type="SUPFAM" id="SSF48498">
    <property type="entry name" value="Tetracyclin repressor-like, C-terminal domain"/>
    <property type="match status" value="1"/>
</dbReference>
<accession>A0A1J0WFY6</accession>
<protein>
    <submittedName>
        <fullName evidence="8">TetR family transcriptional regulator</fullName>
    </submittedName>
</protein>